<proteinExistence type="predicted"/>
<name>A0A2S6HB15_9GAMM</name>
<dbReference type="Proteomes" id="UP000240010">
    <property type="component" value="Unassembled WGS sequence"/>
</dbReference>
<sequence length="264" mass="29490">MKLGVSCDLHFQLDAPTVLILMLRPLNGIQQWITKSSYVVEPDVSIIESKDNYGNSCQRLVAPPGEFIIHTSAEVITAEYIDSAPGAYFVEIQNLPYQILPYLLPSRYCESDRFGDLAREIVSDALPGYDQVGKITDWVRRSIQYIPGSSDLPLSAIEVHNRGYGVCRDLAQLAIALCRSISIPARLVVGYLYQLEPMDLHAWFEAYIGGRWYAFDATQGDLRGGRVIIAFGRDAADVSIFHQFGLGCILKRMDVQVNLLNKSL</sequence>
<dbReference type="PANTHER" id="PTHR33490">
    <property type="entry name" value="BLR5614 PROTEIN-RELATED"/>
    <property type="match status" value="1"/>
</dbReference>
<evidence type="ECO:0000259" key="1">
    <source>
        <dbReference type="SMART" id="SM00460"/>
    </source>
</evidence>
<evidence type="ECO:0000313" key="3">
    <source>
        <dbReference type="Proteomes" id="UP000240010"/>
    </source>
</evidence>
<keyword evidence="2" id="KW-0378">Hydrolase</keyword>
<protein>
    <submittedName>
        <fullName evidence="2">Transglutaminase-like putative cysteine protease</fullName>
    </submittedName>
</protein>
<comment type="caution">
    <text evidence="2">The sequence shown here is derived from an EMBL/GenBank/DDBJ whole genome shotgun (WGS) entry which is preliminary data.</text>
</comment>
<dbReference type="PANTHER" id="PTHR33490:SF12">
    <property type="entry name" value="BLL5557 PROTEIN"/>
    <property type="match status" value="1"/>
</dbReference>
<dbReference type="Gene3D" id="3.10.620.30">
    <property type="match status" value="1"/>
</dbReference>
<dbReference type="Gene3D" id="2.60.40.2250">
    <property type="match status" value="1"/>
</dbReference>
<dbReference type="RefSeq" id="WP_104429635.1">
    <property type="nucleotide sequence ID" value="NZ_PTIZ01000008.1"/>
</dbReference>
<dbReference type="InterPro" id="IPR038765">
    <property type="entry name" value="Papain-like_cys_pep_sf"/>
</dbReference>
<dbReference type="Pfam" id="PF01841">
    <property type="entry name" value="Transglut_core"/>
    <property type="match status" value="1"/>
</dbReference>
<reference evidence="2 3" key="1">
    <citation type="submission" date="2018-02" db="EMBL/GenBank/DDBJ databases">
        <title>Subsurface microbial communities from deep shales in Ohio and West Virginia, USA.</title>
        <authorList>
            <person name="Wrighton K."/>
        </authorList>
    </citation>
    <scope>NUCLEOTIDE SEQUENCE [LARGE SCALE GENOMIC DNA]</scope>
    <source>
        <strain evidence="2 3">OWC-DMM</strain>
    </source>
</reference>
<dbReference type="GO" id="GO:0008233">
    <property type="term" value="F:peptidase activity"/>
    <property type="evidence" value="ECO:0007669"/>
    <property type="project" value="UniProtKB-KW"/>
</dbReference>
<keyword evidence="2" id="KW-0645">Protease</keyword>
<accession>A0A2S6HB15</accession>
<dbReference type="InterPro" id="IPR002931">
    <property type="entry name" value="Transglutaminase-like"/>
</dbReference>
<organism evidence="2 3">
    <name type="scientific">Methylobacter tundripaludum</name>
    <dbReference type="NCBI Taxonomy" id="173365"/>
    <lineage>
        <taxon>Bacteria</taxon>
        <taxon>Pseudomonadati</taxon>
        <taxon>Pseudomonadota</taxon>
        <taxon>Gammaproteobacteria</taxon>
        <taxon>Methylococcales</taxon>
        <taxon>Methylococcaceae</taxon>
        <taxon>Methylobacter</taxon>
    </lineage>
</organism>
<dbReference type="EMBL" id="PTIZ01000008">
    <property type="protein sequence ID" value="PPK74583.1"/>
    <property type="molecule type" value="Genomic_DNA"/>
</dbReference>
<feature type="domain" description="Transglutaminase-like" evidence="1">
    <location>
        <begin position="159"/>
        <end position="219"/>
    </location>
</feature>
<dbReference type="AlphaFoldDB" id="A0A2S6HB15"/>
<dbReference type="SMART" id="SM00460">
    <property type="entry name" value="TGc"/>
    <property type="match status" value="1"/>
</dbReference>
<evidence type="ECO:0000313" key="2">
    <source>
        <dbReference type="EMBL" id="PPK74583.1"/>
    </source>
</evidence>
<dbReference type="SUPFAM" id="SSF54001">
    <property type="entry name" value="Cysteine proteinases"/>
    <property type="match status" value="1"/>
</dbReference>
<dbReference type="GO" id="GO:0006508">
    <property type="term" value="P:proteolysis"/>
    <property type="evidence" value="ECO:0007669"/>
    <property type="project" value="UniProtKB-KW"/>
</dbReference>
<gene>
    <name evidence="2" type="ORF">B0F87_10857</name>
</gene>